<dbReference type="Proteomes" id="UP000470952">
    <property type="component" value="Unassembled WGS sequence"/>
</dbReference>
<evidence type="ECO:0000313" key="48">
    <source>
        <dbReference type="Proteomes" id="UP000470952"/>
    </source>
</evidence>
<dbReference type="EMBL" id="CYZI01000060">
    <property type="protein sequence ID" value="CUP49178.1"/>
    <property type="molecule type" value="Genomic_DNA"/>
</dbReference>
<protein>
    <submittedName>
        <fullName evidence="1">Uncharacterized protein</fullName>
    </submittedName>
</protein>
<evidence type="ECO:0000313" key="5">
    <source>
        <dbReference type="EMBL" id="KAB6523898.1"/>
    </source>
</evidence>
<evidence type="ECO:0000313" key="12">
    <source>
        <dbReference type="EMBL" id="MSS47354.1"/>
    </source>
</evidence>
<evidence type="ECO:0000313" key="27">
    <source>
        <dbReference type="Proteomes" id="UP000261003"/>
    </source>
</evidence>
<evidence type="ECO:0000313" key="9">
    <source>
        <dbReference type="EMBL" id="KAB6655808.1"/>
    </source>
</evidence>
<dbReference type="EMBL" id="QRXI01000008">
    <property type="protein sequence ID" value="RGT94737.1"/>
    <property type="molecule type" value="Genomic_DNA"/>
</dbReference>
<evidence type="ECO:0000313" key="35">
    <source>
        <dbReference type="Proteomes" id="UP000285469"/>
    </source>
</evidence>
<evidence type="ECO:0000313" key="2">
    <source>
        <dbReference type="EMBL" id="KAB3561373.1"/>
    </source>
</evidence>
<dbReference type="EMBL" id="WCZM01000081">
    <property type="protein sequence ID" value="KAB3561373.1"/>
    <property type="molecule type" value="Genomic_DNA"/>
</dbReference>
<dbReference type="Proteomes" id="UP000469427">
    <property type="component" value="Unassembled WGS sequence"/>
</dbReference>
<reference evidence="24 37" key="3">
    <citation type="journal article" date="2019" name="Nat. Commun.">
        <title>Gram positive-like bacteriocins with broad spectrum anti-Bacteroidales activity encoded on mobile elements of the human gut microbiota.</title>
        <authorList>
            <person name="Bechon N."/>
            <person name="Coyne M.J.Jr."/>
            <person name="Laclare-Mceneany V."/>
            <person name="Chatzidaki-Livanis M."/>
            <person name="Ghigo J.-M."/>
            <person name="Comstock L.E."/>
        </authorList>
    </citation>
    <scope>NUCLEOTIDE SEQUENCE [LARGE SCALE GENOMIC DNA]</scope>
    <source>
        <strain evidence="24 37">CL01T12C17</strain>
    </source>
</reference>
<dbReference type="EMBL" id="QSAI01000048">
    <property type="protein sequence ID" value="RGW44697.1"/>
    <property type="molecule type" value="Genomic_DNA"/>
</dbReference>
<evidence type="ECO:0000313" key="33">
    <source>
        <dbReference type="Proteomes" id="UP000283958"/>
    </source>
</evidence>
<dbReference type="Proteomes" id="UP000285379">
    <property type="component" value="Unassembled WGS sequence"/>
</dbReference>
<evidence type="ECO:0000313" key="28">
    <source>
        <dbReference type="Proteomes" id="UP000261278"/>
    </source>
</evidence>
<dbReference type="AlphaFoldDB" id="A0A174NR91"/>
<dbReference type="EMBL" id="QSTG01000045">
    <property type="protein sequence ID" value="RGM40374.1"/>
    <property type="molecule type" value="Genomic_DNA"/>
</dbReference>
<dbReference type="Proteomes" id="UP000437431">
    <property type="component" value="Unassembled WGS sequence"/>
</dbReference>
<evidence type="ECO:0000313" key="10">
    <source>
        <dbReference type="EMBL" id="KAB6687168.1"/>
    </source>
</evidence>
<evidence type="ECO:0000313" key="38">
    <source>
        <dbReference type="Proteomes" id="UP000433382"/>
    </source>
</evidence>
<dbReference type="EMBL" id="WCIF01000032">
    <property type="protein sequence ID" value="KAB5433648.1"/>
    <property type="molecule type" value="Genomic_DNA"/>
</dbReference>
<dbReference type="Proteomes" id="UP000433382">
    <property type="component" value="Unassembled WGS sequence"/>
</dbReference>
<dbReference type="EMBL" id="VULU01000004">
    <property type="protein sequence ID" value="MSS47354.1"/>
    <property type="molecule type" value="Genomic_DNA"/>
</dbReference>
<dbReference type="Proteomes" id="UP000460950">
    <property type="component" value="Unassembled WGS sequence"/>
</dbReference>
<dbReference type="EMBL" id="QSSN01000027">
    <property type="protein sequence ID" value="RGL82673.1"/>
    <property type="molecule type" value="Genomic_DNA"/>
</dbReference>
<evidence type="ECO:0000313" key="43">
    <source>
        <dbReference type="Proteomes" id="UP000462885"/>
    </source>
</evidence>
<dbReference type="EMBL" id="WDAX01000039">
    <property type="protein sequence ID" value="KAB6570970.1"/>
    <property type="molecule type" value="Genomic_DNA"/>
</dbReference>
<evidence type="ECO:0000313" key="31">
    <source>
        <dbReference type="Proteomes" id="UP000283713"/>
    </source>
</evidence>
<reference evidence="38 39" key="4">
    <citation type="journal article" date="2019" name="Nat. Med.">
        <title>A library of human gut bacterial isolates paired with longitudinal multiomics data enables mechanistic microbiome research.</title>
        <authorList>
            <person name="Poyet M."/>
            <person name="Groussin M."/>
            <person name="Gibbons S.M."/>
            <person name="Avila-Pacheco J."/>
            <person name="Jiang X."/>
            <person name="Kearney S.M."/>
            <person name="Perrotta A.R."/>
            <person name="Berdy B."/>
            <person name="Zhao S."/>
            <person name="Lieberman T.D."/>
            <person name="Swanson P.K."/>
            <person name="Smith M."/>
            <person name="Roesemann S."/>
            <person name="Alexander J.E."/>
            <person name="Rich S.A."/>
            <person name="Livny J."/>
            <person name="Vlamakis H."/>
            <person name="Clish C."/>
            <person name="Bullock K."/>
            <person name="Deik A."/>
            <person name="Scott J."/>
            <person name="Pierce K.A."/>
            <person name="Xavier R.J."/>
            <person name="Alm E.J."/>
        </authorList>
    </citation>
    <scope>NUCLEOTIDE SEQUENCE [LARGE SCALE GENOMIC DNA]</scope>
    <source>
        <strain evidence="7 44">BIOML-A110</strain>
        <strain evidence="6 40">BIOML-A111</strain>
        <strain evidence="5 45">BIOML-A122</strain>
        <strain evidence="2 38">BIOML-A73</strain>
        <strain evidence="11 39">BIOML-A82</strain>
        <strain evidence="10 47">BIOML-A85</strain>
        <strain evidence="3 46">BIOML-A9</strain>
        <strain evidence="9 48">BIOML-A93</strain>
        <strain evidence="8 42">BIOML-A98</strain>
    </source>
</reference>
<evidence type="ECO:0000313" key="42">
    <source>
        <dbReference type="Proteomes" id="UP000462015"/>
    </source>
</evidence>
<dbReference type="EMBL" id="RWHZ01000017">
    <property type="protein sequence ID" value="TSE49111.1"/>
    <property type="molecule type" value="Genomic_DNA"/>
</dbReference>
<dbReference type="Proteomes" id="UP000285469">
    <property type="component" value="Unassembled WGS sequence"/>
</dbReference>
<evidence type="ECO:0000313" key="6">
    <source>
        <dbReference type="EMBL" id="KAB6560276.1"/>
    </source>
</evidence>
<dbReference type="Proteomes" id="UP000462922">
    <property type="component" value="Unassembled WGS sequence"/>
</dbReference>
<dbReference type="EMBL" id="WDAG01000033">
    <property type="protein sequence ID" value="KAB6655808.1"/>
    <property type="molecule type" value="Genomic_DNA"/>
</dbReference>
<dbReference type="Proteomes" id="UP000261003">
    <property type="component" value="Unassembled WGS sequence"/>
</dbReference>
<evidence type="ECO:0000313" key="15">
    <source>
        <dbReference type="EMBL" id="RGM40374.1"/>
    </source>
</evidence>
<evidence type="ECO:0000313" key="44">
    <source>
        <dbReference type="Proteomes" id="UP000462922"/>
    </source>
</evidence>
<evidence type="ECO:0000313" key="45">
    <source>
        <dbReference type="Proteomes" id="UP000469427"/>
    </source>
</evidence>
<reference evidence="12 41" key="5">
    <citation type="submission" date="2019-09" db="EMBL/GenBank/DDBJ databases">
        <title>In-depth cultivation of the pig gut microbiome towards novel bacterial diversity and tailored functional studies.</title>
        <authorList>
            <person name="Wylensek D."/>
            <person name="Hitch T.C.A."/>
            <person name="Clavel T."/>
        </authorList>
    </citation>
    <scope>NUCLEOTIDE SEQUENCE [LARGE SCALE GENOMIC DNA]</scope>
    <source>
        <strain evidence="12 41">WCA-389-WT-3C</strain>
    </source>
</reference>
<dbReference type="Proteomes" id="UP000462885">
    <property type="component" value="Unassembled WGS sequence"/>
</dbReference>
<evidence type="ECO:0000313" key="22">
    <source>
        <dbReference type="EMBL" id="RHJ72242.1"/>
    </source>
</evidence>
<dbReference type="EMBL" id="WCXA01000007">
    <property type="protein sequence ID" value="KAB3864873.1"/>
    <property type="molecule type" value="Genomic_DNA"/>
</dbReference>
<evidence type="ECO:0000313" key="1">
    <source>
        <dbReference type="EMBL" id="CUP49178.1"/>
    </source>
</evidence>
<evidence type="ECO:0000313" key="25">
    <source>
        <dbReference type="Proteomes" id="UP000095333"/>
    </source>
</evidence>
<evidence type="ECO:0000313" key="4">
    <source>
        <dbReference type="EMBL" id="KAB5433648.1"/>
    </source>
</evidence>
<reference evidence="4 43" key="6">
    <citation type="submission" date="2019-10" db="EMBL/GenBank/DDBJ databases">
        <title>Genome Sequence and Assembly of iSURF_14.</title>
        <authorList>
            <person name="Wucher B.R."/>
            <person name="Ruoff K.L."/>
            <person name="Price C.E."/>
            <person name="Valls R.R."/>
            <person name="O'Toole G.A."/>
        </authorList>
    </citation>
    <scope>NUCLEOTIDE SEQUENCE [LARGE SCALE GENOMIC DNA]</scope>
    <source>
        <strain evidence="4 43">ANK132K_3B</strain>
    </source>
</reference>
<evidence type="ECO:0000313" key="21">
    <source>
        <dbReference type="EMBL" id="RHH74076.1"/>
    </source>
</evidence>
<evidence type="ECO:0000313" key="46">
    <source>
        <dbReference type="Proteomes" id="UP000470332"/>
    </source>
</evidence>
<evidence type="ECO:0000313" key="19">
    <source>
        <dbReference type="EMBL" id="RGW44697.1"/>
    </source>
</evidence>
<gene>
    <name evidence="23" type="ORF">DW043_17180</name>
    <name evidence="22" type="ORF">DW105_17395</name>
    <name evidence="21" type="ORF">DW193_19835</name>
    <name evidence="20" type="ORF">DW783_17470</name>
    <name evidence="19" type="ORF">DWV70_19440</name>
    <name evidence="18" type="ORF">DWW27_11430</name>
    <name evidence="17" type="ORF">DWX04_08135</name>
    <name evidence="16" type="ORF">DWY53_23190</name>
    <name evidence="15" type="ORF">DXC16_19415</name>
    <name evidence="14" type="ORF">DXC44_17875</name>
    <name evidence="13" type="ORF">DXD46_15695</name>
    <name evidence="24" type="ORF">EH214_01645</name>
    <name evidence="1" type="ORF">ERS852457_04199</name>
    <name evidence="4" type="ORF">F9Z94_19545</name>
    <name evidence="12" type="ORF">FYJ30_03195</name>
    <name evidence="3" type="ORF">GAS37_04910</name>
    <name evidence="2" type="ORF">GAY01_23600</name>
    <name evidence="8" type="ORF">GAY12_22940</name>
    <name evidence="11" type="ORF">GAY17_20290</name>
    <name evidence="7" type="ORF">GAY76_15510</name>
    <name evidence="6" type="ORF">GAY79_11085</name>
    <name evidence="5" type="ORF">GAY98_17235</name>
    <name evidence="9" type="ORF">GAZ76_20190</name>
    <name evidence="10" type="ORF">GAZ92_20455</name>
</gene>
<dbReference type="Proteomes" id="UP000260640">
    <property type="component" value="Unassembled WGS sequence"/>
</dbReference>
<dbReference type="Proteomes" id="UP000261278">
    <property type="component" value="Unassembled WGS sequence"/>
</dbReference>
<evidence type="ECO:0000313" key="11">
    <source>
        <dbReference type="EMBL" id="KAB6696519.1"/>
    </source>
</evidence>
<organism evidence="1 25">
    <name type="scientific">Phocaeicola vulgatus</name>
    <name type="common">Bacteroides vulgatus</name>
    <dbReference type="NCBI Taxonomy" id="821"/>
    <lineage>
        <taxon>Bacteria</taxon>
        <taxon>Pseudomonadati</taxon>
        <taxon>Bacteroidota</taxon>
        <taxon>Bacteroidia</taxon>
        <taxon>Bacteroidales</taxon>
        <taxon>Bacteroidaceae</taxon>
        <taxon>Phocaeicola</taxon>
    </lineage>
</organism>
<dbReference type="EMBL" id="WDAL01000107">
    <property type="protein sequence ID" value="KAB6628866.1"/>
    <property type="molecule type" value="Genomic_DNA"/>
</dbReference>
<evidence type="ECO:0000313" key="7">
    <source>
        <dbReference type="EMBL" id="KAB6570970.1"/>
    </source>
</evidence>
<sequence length="83" mass="9377">MELNDWLAITGALRDWKLSAGIHILCKPQNARKENASADSVENENERKQVDWLEKRIVQCTAKSVERTALVSRSTSYMALSSL</sequence>
<name>A0A174NR91_PHOVU</name>
<dbReference type="RefSeq" id="WP_008669166.1">
    <property type="nucleotide sequence ID" value="NZ_JANUKW010000004.1"/>
</dbReference>
<evidence type="ECO:0000313" key="16">
    <source>
        <dbReference type="EMBL" id="RGR29640.1"/>
    </source>
</evidence>
<evidence type="ECO:0000313" key="26">
    <source>
        <dbReference type="Proteomes" id="UP000260640"/>
    </source>
</evidence>
<evidence type="ECO:0000313" key="39">
    <source>
        <dbReference type="Proteomes" id="UP000437380"/>
    </source>
</evidence>
<dbReference type="EMBL" id="WDAY01000022">
    <property type="protein sequence ID" value="KAB6560276.1"/>
    <property type="molecule type" value="Genomic_DNA"/>
</dbReference>
<evidence type="ECO:0000313" key="47">
    <source>
        <dbReference type="Proteomes" id="UP000470777"/>
    </source>
</evidence>
<dbReference type="Proteomes" id="UP000283958">
    <property type="component" value="Unassembled WGS sequence"/>
</dbReference>
<evidence type="ECO:0000313" key="40">
    <source>
        <dbReference type="Proteomes" id="UP000437431"/>
    </source>
</evidence>
<dbReference type="Proteomes" id="UP000283713">
    <property type="component" value="Unassembled WGS sequence"/>
</dbReference>
<evidence type="ECO:0000313" key="8">
    <source>
        <dbReference type="EMBL" id="KAB6628866.1"/>
    </source>
</evidence>
<dbReference type="Proteomes" id="UP000283833">
    <property type="component" value="Unassembled WGS sequence"/>
</dbReference>
<dbReference type="Proteomes" id="UP000470332">
    <property type="component" value="Unassembled WGS sequence"/>
</dbReference>
<evidence type="ECO:0000313" key="37">
    <source>
        <dbReference type="Proteomes" id="UP000408523"/>
    </source>
</evidence>
<dbReference type="Proteomes" id="UP000408523">
    <property type="component" value="Unassembled WGS sequence"/>
</dbReference>
<dbReference type="EMBL" id="QSPP01000059">
    <property type="protein sequence ID" value="RGJ83408.1"/>
    <property type="molecule type" value="Genomic_DNA"/>
</dbReference>
<evidence type="ECO:0000313" key="20">
    <source>
        <dbReference type="EMBL" id="RHD75183.1"/>
    </source>
</evidence>
<dbReference type="Proteomes" id="UP000095333">
    <property type="component" value="Unassembled WGS sequence"/>
</dbReference>
<dbReference type="Proteomes" id="UP000462015">
    <property type="component" value="Unassembled WGS sequence"/>
</dbReference>
<dbReference type="Proteomes" id="UP000437380">
    <property type="component" value="Unassembled WGS sequence"/>
</dbReference>
<dbReference type="EMBL" id="QRMN01000053">
    <property type="protein sequence ID" value="RHJ72242.1"/>
    <property type="molecule type" value="Genomic_DNA"/>
</dbReference>
<dbReference type="Proteomes" id="UP000286392">
    <property type="component" value="Unassembled WGS sequence"/>
</dbReference>
<evidence type="ECO:0000313" key="32">
    <source>
        <dbReference type="Proteomes" id="UP000283833"/>
    </source>
</evidence>
<dbReference type="EMBL" id="QROB01000030">
    <property type="protein sequence ID" value="RHK84277.1"/>
    <property type="molecule type" value="Genomic_DNA"/>
</dbReference>
<evidence type="ECO:0000313" key="18">
    <source>
        <dbReference type="EMBL" id="RGV08404.1"/>
    </source>
</evidence>
<reference evidence="26 27" key="2">
    <citation type="submission" date="2018-08" db="EMBL/GenBank/DDBJ databases">
        <title>A genome reference for cultivated species of the human gut microbiota.</title>
        <authorList>
            <person name="Zou Y."/>
            <person name="Xue W."/>
            <person name="Luo G."/>
        </authorList>
    </citation>
    <scope>NUCLEOTIDE SEQUENCE [LARGE SCALE GENOMIC DNA]</scope>
    <source>
        <strain evidence="19 35">AF12-25</strain>
        <strain evidence="18 34">AF14-8</strain>
        <strain evidence="17 32">AF18-14</strain>
        <strain evidence="16 29">AF25-30LB</strain>
        <strain evidence="23 36">AF39-8AT</strain>
        <strain evidence="22 33">AM09-18</strain>
        <strain evidence="21 31">AM16-6</strain>
        <strain evidence="20 30">AM30-40</strain>
        <strain evidence="15 27">OM08-13BH</strain>
        <strain evidence="14 28">TF05-18</strain>
        <strain evidence="13 26">TM05-16</strain>
    </source>
</reference>
<evidence type="ECO:0000313" key="14">
    <source>
        <dbReference type="EMBL" id="RGL82673.1"/>
    </source>
</evidence>
<accession>A0A174NR91</accession>
<dbReference type="Proteomes" id="UP000283429">
    <property type="component" value="Unassembled WGS sequence"/>
</dbReference>
<evidence type="ECO:0000313" key="17">
    <source>
        <dbReference type="EMBL" id="RGT94737.1"/>
    </source>
</evidence>
<reference evidence="1 25" key="1">
    <citation type="submission" date="2015-09" db="EMBL/GenBank/DDBJ databases">
        <authorList>
            <consortium name="Pathogen Informatics"/>
        </authorList>
    </citation>
    <scope>NUCLEOTIDE SEQUENCE [LARGE SCALE GENOMIC DNA]</scope>
    <source>
        <strain evidence="1 25">2789STDY5834842</strain>
    </source>
</reference>
<evidence type="ECO:0000313" key="24">
    <source>
        <dbReference type="EMBL" id="TSE49111.1"/>
    </source>
</evidence>
<dbReference type="EMBL" id="WCZY01000038">
    <property type="protein sequence ID" value="KAB6687168.1"/>
    <property type="molecule type" value="Genomic_DNA"/>
</dbReference>
<dbReference type="EMBL" id="QSJM01000063">
    <property type="protein sequence ID" value="RHD75183.1"/>
    <property type="molecule type" value="Genomic_DNA"/>
</dbReference>
<evidence type="ECO:0000313" key="29">
    <source>
        <dbReference type="Proteomes" id="UP000266497"/>
    </source>
</evidence>
<evidence type="ECO:0000313" key="23">
    <source>
        <dbReference type="EMBL" id="RHK84277.1"/>
    </source>
</evidence>
<dbReference type="Proteomes" id="UP000470777">
    <property type="component" value="Unassembled WGS sequence"/>
</dbReference>
<dbReference type="EMBL" id="QRYT01000026">
    <property type="protein sequence ID" value="RGV08404.1"/>
    <property type="molecule type" value="Genomic_DNA"/>
</dbReference>
<evidence type="ECO:0000313" key="36">
    <source>
        <dbReference type="Proteomes" id="UP000286392"/>
    </source>
</evidence>
<dbReference type="Proteomes" id="UP000266497">
    <property type="component" value="Unassembled WGS sequence"/>
</dbReference>
<evidence type="ECO:0000313" key="13">
    <source>
        <dbReference type="EMBL" id="RGJ83408.1"/>
    </source>
</evidence>
<evidence type="ECO:0000313" key="30">
    <source>
        <dbReference type="Proteomes" id="UP000283429"/>
    </source>
</evidence>
<evidence type="ECO:0000313" key="41">
    <source>
        <dbReference type="Proteomes" id="UP000460950"/>
    </source>
</evidence>
<dbReference type="EMBL" id="QRKA01000038">
    <property type="protein sequence ID" value="RHH74076.1"/>
    <property type="molecule type" value="Genomic_DNA"/>
</dbReference>
<evidence type="ECO:0000313" key="34">
    <source>
        <dbReference type="Proteomes" id="UP000285379"/>
    </source>
</evidence>
<dbReference type="EMBL" id="WDBI01000033">
    <property type="protein sequence ID" value="KAB6523898.1"/>
    <property type="molecule type" value="Genomic_DNA"/>
</dbReference>
<evidence type="ECO:0000313" key="3">
    <source>
        <dbReference type="EMBL" id="KAB3864873.1"/>
    </source>
</evidence>
<dbReference type="EMBL" id="WCZV01000036">
    <property type="protein sequence ID" value="KAB6696519.1"/>
    <property type="molecule type" value="Genomic_DNA"/>
</dbReference>
<proteinExistence type="predicted"/>
<dbReference type="EMBL" id="QRUD01000139">
    <property type="protein sequence ID" value="RGR29640.1"/>
    <property type="molecule type" value="Genomic_DNA"/>
</dbReference>